<accession>A0A9C6XR99</accession>
<reference evidence="3" key="1">
    <citation type="submission" date="2025-08" db="UniProtKB">
        <authorList>
            <consortium name="RefSeq"/>
        </authorList>
    </citation>
    <scope>IDENTIFICATION</scope>
    <source>
        <tissue evidence="3">Whole organism</tissue>
    </source>
</reference>
<proteinExistence type="predicted"/>
<feature type="compositionally biased region" description="Polar residues" evidence="1">
    <location>
        <begin position="68"/>
        <end position="78"/>
    </location>
</feature>
<protein>
    <submittedName>
        <fullName evidence="3">Uncharacterized protein LOC127750474</fullName>
    </submittedName>
</protein>
<dbReference type="AlphaFoldDB" id="A0A9C6XR99"/>
<sequence>MSAKSKGRAQSQERRDPGRAGPRSPRGRRGTTGARKRGQSVSVVEQPDVGAPGPSSSDMLRPAEASRPTHSQHLPSMQLCSSFPGVGGAEGRGGGCRVTRWYTSEPSLIPQSTCSERRVPQILLSCKNTTGKQ</sequence>
<evidence type="ECO:0000313" key="3">
    <source>
        <dbReference type="RefSeq" id="XP_052128143.1"/>
    </source>
</evidence>
<dbReference type="RefSeq" id="XP_052128143.1">
    <property type="nucleotide sequence ID" value="XM_052272183.1"/>
</dbReference>
<organism evidence="2 3">
    <name type="scientific">Frankliniella occidentalis</name>
    <name type="common">Western flower thrips</name>
    <name type="synonym">Euthrips occidentalis</name>
    <dbReference type="NCBI Taxonomy" id="133901"/>
    <lineage>
        <taxon>Eukaryota</taxon>
        <taxon>Metazoa</taxon>
        <taxon>Ecdysozoa</taxon>
        <taxon>Arthropoda</taxon>
        <taxon>Hexapoda</taxon>
        <taxon>Insecta</taxon>
        <taxon>Pterygota</taxon>
        <taxon>Neoptera</taxon>
        <taxon>Paraneoptera</taxon>
        <taxon>Thysanoptera</taxon>
        <taxon>Terebrantia</taxon>
        <taxon>Thripoidea</taxon>
        <taxon>Thripidae</taxon>
        <taxon>Frankliniella</taxon>
    </lineage>
</organism>
<dbReference type="GeneID" id="127750474"/>
<dbReference type="Proteomes" id="UP000504606">
    <property type="component" value="Unplaced"/>
</dbReference>
<evidence type="ECO:0000313" key="2">
    <source>
        <dbReference type="Proteomes" id="UP000504606"/>
    </source>
</evidence>
<feature type="compositionally biased region" description="Basic residues" evidence="1">
    <location>
        <begin position="25"/>
        <end position="38"/>
    </location>
</feature>
<dbReference type="KEGG" id="foc:127750474"/>
<gene>
    <name evidence="3" type="primary">LOC127750474</name>
</gene>
<feature type="region of interest" description="Disordered" evidence="1">
    <location>
        <begin position="1"/>
        <end position="78"/>
    </location>
</feature>
<keyword evidence="2" id="KW-1185">Reference proteome</keyword>
<evidence type="ECO:0000256" key="1">
    <source>
        <dbReference type="SAM" id="MobiDB-lite"/>
    </source>
</evidence>
<name>A0A9C6XR99_FRAOC</name>